<accession>A0A154W3B6</accession>
<feature type="region of interest" description="Disordered" evidence="1">
    <location>
        <begin position="24"/>
        <end position="43"/>
    </location>
</feature>
<gene>
    <name evidence="2" type="ORF">AUP43_09360</name>
</gene>
<dbReference type="AlphaFoldDB" id="A0A154W3B6"/>
<organism evidence="2 3">
    <name type="scientific">Oceanibaculum pacificum</name>
    <dbReference type="NCBI Taxonomy" id="580166"/>
    <lineage>
        <taxon>Bacteria</taxon>
        <taxon>Pseudomonadati</taxon>
        <taxon>Pseudomonadota</taxon>
        <taxon>Alphaproteobacteria</taxon>
        <taxon>Rhodospirillales</taxon>
        <taxon>Oceanibaculaceae</taxon>
        <taxon>Oceanibaculum</taxon>
    </lineage>
</organism>
<keyword evidence="3" id="KW-1185">Reference proteome</keyword>
<proteinExistence type="predicted"/>
<name>A0A154W3B6_9PROT</name>
<dbReference type="EMBL" id="LPXN01000110">
    <property type="protein sequence ID" value="KZD07911.1"/>
    <property type="molecule type" value="Genomic_DNA"/>
</dbReference>
<reference evidence="2 3" key="1">
    <citation type="submission" date="2015-12" db="EMBL/GenBank/DDBJ databases">
        <title>Genome sequence of Oceanibaculum pacificum MCCC 1A02656.</title>
        <authorList>
            <person name="Lu L."/>
            <person name="Lai Q."/>
            <person name="Shao Z."/>
            <person name="Qian P."/>
        </authorList>
    </citation>
    <scope>NUCLEOTIDE SEQUENCE [LARGE SCALE GENOMIC DNA]</scope>
    <source>
        <strain evidence="2 3">MCCC 1A02656</strain>
    </source>
</reference>
<evidence type="ECO:0000256" key="1">
    <source>
        <dbReference type="SAM" id="MobiDB-lite"/>
    </source>
</evidence>
<protein>
    <submittedName>
        <fullName evidence="2">Uncharacterized protein</fullName>
    </submittedName>
</protein>
<evidence type="ECO:0000313" key="2">
    <source>
        <dbReference type="EMBL" id="KZD07911.1"/>
    </source>
</evidence>
<dbReference type="OrthoDB" id="7933542at2"/>
<feature type="region of interest" description="Disordered" evidence="1">
    <location>
        <begin position="57"/>
        <end position="76"/>
    </location>
</feature>
<sequence length="76" mass="8402">MGRQKKQPTTASFVLFDVLYEDGSRSSNRKVPGEMLDGLDGDDPARTFIMSQDQKIAEMSGQPRGPIKSLTRSAKQ</sequence>
<comment type="caution">
    <text evidence="2">The sequence shown here is derived from an EMBL/GenBank/DDBJ whole genome shotgun (WGS) entry which is preliminary data.</text>
</comment>
<dbReference type="Proteomes" id="UP000076400">
    <property type="component" value="Unassembled WGS sequence"/>
</dbReference>
<evidence type="ECO:0000313" key="3">
    <source>
        <dbReference type="Proteomes" id="UP000076400"/>
    </source>
</evidence>
<dbReference type="STRING" id="580166.AUP43_09360"/>